<feature type="non-terminal residue" evidence="1">
    <location>
        <position position="183"/>
    </location>
</feature>
<organism evidence="1 2">
    <name type="scientific">Gigaspora margarita</name>
    <dbReference type="NCBI Taxonomy" id="4874"/>
    <lineage>
        <taxon>Eukaryota</taxon>
        <taxon>Fungi</taxon>
        <taxon>Fungi incertae sedis</taxon>
        <taxon>Mucoromycota</taxon>
        <taxon>Glomeromycotina</taxon>
        <taxon>Glomeromycetes</taxon>
        <taxon>Diversisporales</taxon>
        <taxon>Gigasporaceae</taxon>
        <taxon>Gigaspora</taxon>
    </lineage>
</organism>
<dbReference type="Proteomes" id="UP000789901">
    <property type="component" value="Unassembled WGS sequence"/>
</dbReference>
<keyword evidence="2" id="KW-1185">Reference proteome</keyword>
<name>A0ABN7VNE0_GIGMA</name>
<comment type="caution">
    <text evidence="1">The sequence shown here is derived from an EMBL/GenBank/DDBJ whole genome shotgun (WGS) entry which is preliminary data.</text>
</comment>
<gene>
    <name evidence="1" type="ORF">GMARGA_LOCUS20858</name>
</gene>
<evidence type="ECO:0000313" key="1">
    <source>
        <dbReference type="EMBL" id="CAG8788601.1"/>
    </source>
</evidence>
<sequence length="183" mass="21202">HYREALYFANNFPLEVDIGKMEIEYRHCGALHFPKELKLLFLRKHPLSQTFHQNIHNYNTQPNTGDILVFGQLYFLNTADAHKHQKKEFAQWLFQLGNSTLPTTSDEIEIPTQCISTNDLITDVFDDALNNNNEMPLYLYLSIDEAIYNQNEDPTQFPEDHGQLYVAFSRAKGLSSIKVKLPP</sequence>
<protein>
    <submittedName>
        <fullName evidence="1">29091_t:CDS:1</fullName>
    </submittedName>
</protein>
<evidence type="ECO:0000313" key="2">
    <source>
        <dbReference type="Proteomes" id="UP000789901"/>
    </source>
</evidence>
<proteinExistence type="predicted"/>
<dbReference type="EMBL" id="CAJVQB010018718">
    <property type="protein sequence ID" value="CAG8788601.1"/>
    <property type="molecule type" value="Genomic_DNA"/>
</dbReference>
<accession>A0ABN7VNE0</accession>
<feature type="non-terminal residue" evidence="1">
    <location>
        <position position="1"/>
    </location>
</feature>
<reference evidence="1 2" key="1">
    <citation type="submission" date="2021-06" db="EMBL/GenBank/DDBJ databases">
        <authorList>
            <person name="Kallberg Y."/>
            <person name="Tangrot J."/>
            <person name="Rosling A."/>
        </authorList>
    </citation>
    <scope>NUCLEOTIDE SEQUENCE [LARGE SCALE GENOMIC DNA]</scope>
    <source>
        <strain evidence="1 2">120-4 pot B 10/14</strain>
    </source>
</reference>